<comment type="caution">
    <text evidence="2">The sequence shown here is derived from an EMBL/GenBank/DDBJ whole genome shotgun (WGS) entry which is preliminary data.</text>
</comment>
<evidence type="ECO:0000259" key="1">
    <source>
        <dbReference type="Pfam" id="PF12392"/>
    </source>
</evidence>
<gene>
    <name evidence="2" type="ORF">HR15_10195</name>
</gene>
<dbReference type="PANTHER" id="PTHR30217:SF10">
    <property type="entry name" value="23S RRNA 5-HYDROXYCYTIDINE C2501 SYNTHASE"/>
    <property type="match status" value="1"/>
</dbReference>
<dbReference type="EMBL" id="JRAK01000136">
    <property type="protein sequence ID" value="KGN84993.1"/>
    <property type="molecule type" value="Genomic_DNA"/>
</dbReference>
<evidence type="ECO:0000313" key="3">
    <source>
        <dbReference type="Proteomes" id="UP000030146"/>
    </source>
</evidence>
<proteinExistence type="predicted"/>
<dbReference type="RefSeq" id="WP_039426324.1">
    <property type="nucleotide sequence ID" value="NZ_JRAK01000136.1"/>
</dbReference>
<feature type="domain" description="Peptidase U32 collagenase" evidence="1">
    <location>
        <begin position="395"/>
        <end position="506"/>
    </location>
</feature>
<dbReference type="InterPro" id="IPR001539">
    <property type="entry name" value="Peptidase_U32"/>
</dbReference>
<accession>A0A0A2F1U7</accession>
<reference evidence="2 3" key="1">
    <citation type="submission" date="2014-08" db="EMBL/GenBank/DDBJ databases">
        <title>Porphyromonas gulae strain:COT-052_OH3439 Genome sequencing.</title>
        <authorList>
            <person name="Wallis C."/>
            <person name="Deusch O."/>
            <person name="O'Flynn C."/>
            <person name="Davis I."/>
            <person name="Jospin G."/>
            <person name="Darling A.E."/>
            <person name="Coil D.A."/>
            <person name="Alexiev A."/>
            <person name="Horsfall A."/>
            <person name="Kirkwood N."/>
            <person name="Harris S."/>
            <person name="Eisen J.A."/>
        </authorList>
    </citation>
    <scope>NUCLEOTIDE SEQUENCE [LARGE SCALE GENOMIC DNA]</scope>
    <source>
        <strain evidence="3">COT-052 OH3439</strain>
    </source>
</reference>
<protein>
    <submittedName>
        <fullName evidence="2">Collagenase</fullName>
    </submittedName>
</protein>
<sequence>MARSFEPRPVELLAPAKDLATGRAAILHGADAVYIGAPSFGARASAGVSIEDIGRLAYFARLYRAKVYVALNTILYDDELPEAERIAWELYRAGADALIVQDMSLCRLSLPPIALHASTQCDIRTVEKVRMFQSLGYEQVVLARELSLPEIRKIADSTSVVLEAFVHGALCVSLSGQCYLSEALTGRSANRGACAQLCRLPYTMIDADGKVIRSNQHLLSLKDLNRSAELESMLEAGISSFKIEGRLKGISYVKNVTAHYRRLLDELISRYPERYCRASSGRCSFAFHPTPEKSFNRGFTDLLLSGKRDTDSLITPESNKSRGAYIGRVTAVKRDKISIRLRSDNTESKTSLANGDGLYLLHPDGSMSGTRINVVLPNGSIQVDNPAGIVPGTNVFRNYDIRFEKALSQDNSAVRLIPVSLTLTDVPEGFSLLIEADGYPPAKGTIAAAHEPANRFDEEQIRKNLSKLGGTPLEAFSVNIRLSHDYFIPLSLIGQLRREAVQSFIETASAMPERKGNAVARHRRPPTADCPREGEQSLSFLANVANKEAEAFYRQMGYTSIAPAFEHSHPQGVPLMFSKHCLCYHLGYCPTFQHKKSPYREPYYLIHGETRLRLRFDCRHCQMLVYLDSEGIKQV</sequence>
<dbReference type="Pfam" id="PF01136">
    <property type="entry name" value="Peptidase_U32"/>
    <property type="match status" value="1"/>
</dbReference>
<dbReference type="InterPro" id="IPR051454">
    <property type="entry name" value="RNA/ubiquinone_mod_enzymes"/>
</dbReference>
<organism evidence="2 3">
    <name type="scientific">Porphyromonas gulae</name>
    <dbReference type="NCBI Taxonomy" id="111105"/>
    <lineage>
        <taxon>Bacteria</taxon>
        <taxon>Pseudomonadati</taxon>
        <taxon>Bacteroidota</taxon>
        <taxon>Bacteroidia</taxon>
        <taxon>Bacteroidales</taxon>
        <taxon>Porphyromonadaceae</taxon>
        <taxon>Porphyromonas</taxon>
    </lineage>
</organism>
<dbReference type="Pfam" id="PF12392">
    <property type="entry name" value="DUF3656"/>
    <property type="match status" value="1"/>
</dbReference>
<dbReference type="AlphaFoldDB" id="A0A0A2F1U7"/>
<dbReference type="PANTHER" id="PTHR30217">
    <property type="entry name" value="PEPTIDASE U32 FAMILY"/>
    <property type="match status" value="1"/>
</dbReference>
<name>A0A0A2F1U7_9PORP</name>
<dbReference type="PROSITE" id="PS01276">
    <property type="entry name" value="PEPTIDASE_U32"/>
    <property type="match status" value="1"/>
</dbReference>
<keyword evidence="3" id="KW-1185">Reference proteome</keyword>
<dbReference type="Proteomes" id="UP000030146">
    <property type="component" value="Unassembled WGS sequence"/>
</dbReference>
<dbReference type="InterPro" id="IPR020988">
    <property type="entry name" value="Pept_U32_collagenase"/>
</dbReference>
<evidence type="ECO:0000313" key="2">
    <source>
        <dbReference type="EMBL" id="KGN84993.1"/>
    </source>
</evidence>